<evidence type="ECO:0000313" key="3">
    <source>
        <dbReference type="Proteomes" id="UP000630718"/>
    </source>
</evidence>
<keyword evidence="3" id="KW-1185">Reference proteome</keyword>
<name>A0A919DXZ8_9ACTN</name>
<gene>
    <name evidence="2" type="ORF">GCM10018772_21060</name>
</gene>
<dbReference type="Proteomes" id="UP000630718">
    <property type="component" value="Unassembled WGS sequence"/>
</dbReference>
<accession>A0A919DXZ8</accession>
<evidence type="ECO:0000256" key="1">
    <source>
        <dbReference type="SAM" id="MobiDB-lite"/>
    </source>
</evidence>
<dbReference type="AlphaFoldDB" id="A0A919DXZ8"/>
<protein>
    <submittedName>
        <fullName evidence="2">Uncharacterized protein</fullName>
    </submittedName>
</protein>
<proteinExistence type="predicted"/>
<organism evidence="2 3">
    <name type="scientific">Streptomyces fumanus</name>
    <dbReference type="NCBI Taxonomy" id="67302"/>
    <lineage>
        <taxon>Bacteria</taxon>
        <taxon>Bacillati</taxon>
        <taxon>Actinomycetota</taxon>
        <taxon>Actinomycetes</taxon>
        <taxon>Kitasatosporales</taxon>
        <taxon>Streptomycetaceae</taxon>
        <taxon>Streptomyces</taxon>
    </lineage>
</organism>
<reference evidence="2" key="2">
    <citation type="submission" date="2020-09" db="EMBL/GenBank/DDBJ databases">
        <authorList>
            <person name="Sun Q."/>
            <person name="Ohkuma M."/>
        </authorList>
    </citation>
    <scope>NUCLEOTIDE SEQUENCE</scope>
    <source>
        <strain evidence="2">JCM 4477</strain>
    </source>
</reference>
<reference evidence="2" key="1">
    <citation type="journal article" date="2014" name="Int. J. Syst. Evol. Microbiol.">
        <title>Complete genome sequence of Corynebacterium casei LMG S-19264T (=DSM 44701T), isolated from a smear-ripened cheese.</title>
        <authorList>
            <consortium name="US DOE Joint Genome Institute (JGI-PGF)"/>
            <person name="Walter F."/>
            <person name="Albersmeier A."/>
            <person name="Kalinowski J."/>
            <person name="Ruckert C."/>
        </authorList>
    </citation>
    <scope>NUCLEOTIDE SEQUENCE</scope>
    <source>
        <strain evidence="2">JCM 4477</strain>
    </source>
</reference>
<feature type="region of interest" description="Disordered" evidence="1">
    <location>
        <begin position="1"/>
        <end position="36"/>
    </location>
</feature>
<evidence type="ECO:0000313" key="2">
    <source>
        <dbReference type="EMBL" id="GHE96706.1"/>
    </source>
</evidence>
<sequence>MYGCATGAGRRRTTERARSATSPLALSPSFDRRRRTPLPHTLLRSVSAEIARPTGAPVSPG</sequence>
<dbReference type="EMBL" id="BNBI01000004">
    <property type="protein sequence ID" value="GHE96706.1"/>
    <property type="molecule type" value="Genomic_DNA"/>
</dbReference>
<comment type="caution">
    <text evidence="2">The sequence shown here is derived from an EMBL/GenBank/DDBJ whole genome shotgun (WGS) entry which is preliminary data.</text>
</comment>